<evidence type="ECO:0000256" key="1">
    <source>
        <dbReference type="ARBA" id="ARBA00000198"/>
    </source>
</evidence>
<feature type="domain" description="7,8-dihydro-6-hydroxymethylpterin-pyrophosphokinase" evidence="9">
    <location>
        <begin position="6"/>
        <end position="133"/>
    </location>
</feature>
<keyword evidence="5" id="KW-0547">Nucleotide-binding</keyword>
<dbReference type="EC" id="2.7.6.3" evidence="3"/>
<dbReference type="GO" id="GO:0016301">
    <property type="term" value="F:kinase activity"/>
    <property type="evidence" value="ECO:0007669"/>
    <property type="project" value="UniProtKB-KW"/>
</dbReference>
<dbReference type="EMBL" id="JAAXPN010000002">
    <property type="protein sequence ID" value="NKZ23843.1"/>
    <property type="molecule type" value="Genomic_DNA"/>
</dbReference>
<evidence type="ECO:0000256" key="2">
    <source>
        <dbReference type="ARBA" id="ARBA00005051"/>
    </source>
</evidence>
<accession>A0A7X6N4Q5</accession>
<keyword evidence="8" id="KW-0289">Folate biosynthesis</keyword>
<dbReference type="GO" id="GO:0005524">
    <property type="term" value="F:ATP binding"/>
    <property type="evidence" value="ECO:0007669"/>
    <property type="project" value="UniProtKB-KW"/>
</dbReference>
<name>A0A7X6N4Q5_9LACO</name>
<dbReference type="NCBIfam" id="TIGR01498">
    <property type="entry name" value="folK"/>
    <property type="match status" value="1"/>
</dbReference>
<keyword evidence="6 10" id="KW-0418">Kinase</keyword>
<dbReference type="CDD" id="cd00483">
    <property type="entry name" value="HPPK"/>
    <property type="match status" value="1"/>
</dbReference>
<dbReference type="UniPathway" id="UPA00077">
    <property type="reaction ID" value="UER00155"/>
</dbReference>
<evidence type="ECO:0000313" key="11">
    <source>
        <dbReference type="Proteomes" id="UP000549765"/>
    </source>
</evidence>
<protein>
    <recommendedName>
        <fullName evidence="3">2-amino-4-hydroxy-6-hydroxymethyldihydropteridine diphosphokinase</fullName>
        <ecNumber evidence="3">2.7.6.3</ecNumber>
    </recommendedName>
</protein>
<comment type="catalytic activity">
    <reaction evidence="1">
        <text>6-hydroxymethyl-7,8-dihydropterin + ATP = (7,8-dihydropterin-6-yl)methyl diphosphate + AMP + H(+)</text>
        <dbReference type="Rhea" id="RHEA:11412"/>
        <dbReference type="ChEBI" id="CHEBI:15378"/>
        <dbReference type="ChEBI" id="CHEBI:30616"/>
        <dbReference type="ChEBI" id="CHEBI:44841"/>
        <dbReference type="ChEBI" id="CHEBI:72950"/>
        <dbReference type="ChEBI" id="CHEBI:456215"/>
        <dbReference type="EC" id="2.7.6.3"/>
    </reaction>
</comment>
<keyword evidence="11" id="KW-1185">Reference proteome</keyword>
<dbReference type="PANTHER" id="PTHR43071">
    <property type="entry name" value="2-AMINO-4-HYDROXY-6-HYDROXYMETHYLDIHYDROPTERIDINE PYROPHOSPHOKINASE"/>
    <property type="match status" value="1"/>
</dbReference>
<evidence type="ECO:0000256" key="8">
    <source>
        <dbReference type="ARBA" id="ARBA00022909"/>
    </source>
</evidence>
<sequence length="167" mass="18391">MTEQVYLSIGGNIGDREANLRAAVTELQAQPGVNVTAVSAIYETEPWGNREQANFNNIAVALTTTLTPLELLATLHAVEQALHRERLVHWGPRTIDLDIAYWGDCVIDLPDLQVPHPHAAERNFVLLPVQEIAQDDPAVLTQVQAALAENKDTSWINKVGELVLNND</sequence>
<dbReference type="PANTHER" id="PTHR43071:SF1">
    <property type="entry name" value="2-AMINO-4-HYDROXY-6-HYDROXYMETHYLDIHYDROPTERIDINE PYROPHOSPHOKINASE"/>
    <property type="match status" value="1"/>
</dbReference>
<keyword evidence="4 10" id="KW-0808">Transferase</keyword>
<evidence type="ECO:0000256" key="7">
    <source>
        <dbReference type="ARBA" id="ARBA00022840"/>
    </source>
</evidence>
<dbReference type="Gene3D" id="3.30.70.560">
    <property type="entry name" value="7,8-Dihydro-6-hydroxymethylpterin-pyrophosphokinase HPPK"/>
    <property type="match status" value="1"/>
</dbReference>
<dbReference type="GO" id="GO:0046656">
    <property type="term" value="P:folic acid biosynthetic process"/>
    <property type="evidence" value="ECO:0007669"/>
    <property type="project" value="UniProtKB-KW"/>
</dbReference>
<proteinExistence type="predicted"/>
<evidence type="ECO:0000313" key="10">
    <source>
        <dbReference type="EMBL" id="NKZ23843.1"/>
    </source>
</evidence>
<dbReference type="Proteomes" id="UP000549765">
    <property type="component" value="Unassembled WGS sequence"/>
</dbReference>
<evidence type="ECO:0000259" key="9">
    <source>
        <dbReference type="Pfam" id="PF01288"/>
    </source>
</evidence>
<dbReference type="GO" id="GO:0003848">
    <property type="term" value="F:2-amino-4-hydroxy-6-hydroxymethyldihydropteridine diphosphokinase activity"/>
    <property type="evidence" value="ECO:0007669"/>
    <property type="project" value="UniProtKB-EC"/>
</dbReference>
<evidence type="ECO:0000256" key="6">
    <source>
        <dbReference type="ARBA" id="ARBA00022777"/>
    </source>
</evidence>
<evidence type="ECO:0000256" key="4">
    <source>
        <dbReference type="ARBA" id="ARBA00022679"/>
    </source>
</evidence>
<gene>
    <name evidence="10" type="primary">folK</name>
    <name evidence="10" type="ORF">HF964_03340</name>
</gene>
<dbReference type="Pfam" id="PF01288">
    <property type="entry name" value="HPPK"/>
    <property type="match status" value="1"/>
</dbReference>
<reference evidence="10 11" key="1">
    <citation type="submission" date="2020-04" db="EMBL/GenBank/DDBJ databases">
        <title>MicrobeNet Type strains.</title>
        <authorList>
            <person name="Nicholson A.C."/>
        </authorList>
    </citation>
    <scope>NUCLEOTIDE SEQUENCE [LARGE SCALE GENOMIC DNA]</scope>
    <source>
        <strain evidence="10 11">CCUG 61472</strain>
    </source>
</reference>
<dbReference type="InterPro" id="IPR035907">
    <property type="entry name" value="Hppk_sf"/>
</dbReference>
<dbReference type="RefSeq" id="WP_168721643.1">
    <property type="nucleotide sequence ID" value="NZ_JAAXPN010000002.1"/>
</dbReference>
<dbReference type="InterPro" id="IPR000550">
    <property type="entry name" value="Hppk"/>
</dbReference>
<comment type="caution">
    <text evidence="10">The sequence shown here is derived from an EMBL/GenBank/DDBJ whole genome shotgun (WGS) entry which is preliminary data.</text>
</comment>
<dbReference type="GO" id="GO:0046654">
    <property type="term" value="P:tetrahydrofolate biosynthetic process"/>
    <property type="evidence" value="ECO:0007669"/>
    <property type="project" value="UniProtKB-UniPathway"/>
</dbReference>
<evidence type="ECO:0000256" key="5">
    <source>
        <dbReference type="ARBA" id="ARBA00022741"/>
    </source>
</evidence>
<comment type="pathway">
    <text evidence="2">Cofactor biosynthesis; tetrahydrofolate biosynthesis; 2-amino-4-hydroxy-6-hydroxymethyl-7,8-dihydropteridine diphosphate from 7,8-dihydroneopterin triphosphate: step 4/4.</text>
</comment>
<dbReference type="AlphaFoldDB" id="A0A7X6N4Q5"/>
<organism evidence="10 11">
    <name type="scientific">Periweissella fabalis</name>
    <dbReference type="NCBI Taxonomy" id="1070421"/>
    <lineage>
        <taxon>Bacteria</taxon>
        <taxon>Bacillati</taxon>
        <taxon>Bacillota</taxon>
        <taxon>Bacilli</taxon>
        <taxon>Lactobacillales</taxon>
        <taxon>Lactobacillaceae</taxon>
        <taxon>Periweissella</taxon>
    </lineage>
</organism>
<evidence type="ECO:0000256" key="3">
    <source>
        <dbReference type="ARBA" id="ARBA00013253"/>
    </source>
</evidence>
<keyword evidence="7" id="KW-0067">ATP-binding</keyword>
<dbReference type="SUPFAM" id="SSF55083">
    <property type="entry name" value="6-hydroxymethyl-7,8-dihydropterin pyrophosphokinase, HPPK"/>
    <property type="match status" value="1"/>
</dbReference>